<sequence length="72" mass="8514">MRYDLFALFRLHEPTSTSHVSFTERRIVPLHIERPDYADDDEGMKATAKKGRKDAKLSKYWTRRKSKRSTSV</sequence>
<organism evidence="2 3">
    <name type="scientific">Dinothrombium tinctorium</name>
    <dbReference type="NCBI Taxonomy" id="1965070"/>
    <lineage>
        <taxon>Eukaryota</taxon>
        <taxon>Metazoa</taxon>
        <taxon>Ecdysozoa</taxon>
        <taxon>Arthropoda</taxon>
        <taxon>Chelicerata</taxon>
        <taxon>Arachnida</taxon>
        <taxon>Acari</taxon>
        <taxon>Acariformes</taxon>
        <taxon>Trombidiformes</taxon>
        <taxon>Prostigmata</taxon>
        <taxon>Anystina</taxon>
        <taxon>Parasitengona</taxon>
        <taxon>Trombidioidea</taxon>
        <taxon>Trombidiidae</taxon>
        <taxon>Dinothrombium</taxon>
    </lineage>
</organism>
<protein>
    <submittedName>
        <fullName evidence="2">Uncharacterized protein</fullName>
    </submittedName>
</protein>
<evidence type="ECO:0000256" key="1">
    <source>
        <dbReference type="SAM" id="MobiDB-lite"/>
    </source>
</evidence>
<keyword evidence="3" id="KW-1185">Reference proteome</keyword>
<evidence type="ECO:0000313" key="3">
    <source>
        <dbReference type="Proteomes" id="UP000285301"/>
    </source>
</evidence>
<accession>A0A3S3P3V8</accession>
<evidence type="ECO:0000313" key="2">
    <source>
        <dbReference type="EMBL" id="RWS04552.1"/>
    </source>
</evidence>
<reference evidence="2 3" key="1">
    <citation type="journal article" date="2018" name="Gigascience">
        <title>Genomes of trombidid mites reveal novel predicted allergens and laterally-transferred genes associated with secondary metabolism.</title>
        <authorList>
            <person name="Dong X."/>
            <person name="Chaisiri K."/>
            <person name="Xia D."/>
            <person name="Armstrong S.D."/>
            <person name="Fang Y."/>
            <person name="Donnelly M.J."/>
            <person name="Kadowaki T."/>
            <person name="McGarry J.W."/>
            <person name="Darby A.C."/>
            <person name="Makepeace B.L."/>
        </authorList>
    </citation>
    <scope>NUCLEOTIDE SEQUENCE [LARGE SCALE GENOMIC DNA]</scope>
    <source>
        <strain evidence="2">UoL-WK</strain>
    </source>
</reference>
<dbReference type="Proteomes" id="UP000285301">
    <property type="component" value="Unassembled WGS sequence"/>
</dbReference>
<comment type="caution">
    <text evidence="2">The sequence shown here is derived from an EMBL/GenBank/DDBJ whole genome shotgun (WGS) entry which is preliminary data.</text>
</comment>
<gene>
    <name evidence="2" type="ORF">B4U79_04725</name>
</gene>
<dbReference type="AlphaFoldDB" id="A0A3S3P3V8"/>
<feature type="compositionally biased region" description="Basic residues" evidence="1">
    <location>
        <begin position="61"/>
        <end position="72"/>
    </location>
</feature>
<name>A0A3S3P3V8_9ACAR</name>
<feature type="region of interest" description="Disordered" evidence="1">
    <location>
        <begin position="39"/>
        <end position="72"/>
    </location>
</feature>
<dbReference type="EMBL" id="NCKU01005449">
    <property type="protein sequence ID" value="RWS04552.1"/>
    <property type="molecule type" value="Genomic_DNA"/>
</dbReference>
<proteinExistence type="predicted"/>